<evidence type="ECO:0000256" key="1">
    <source>
        <dbReference type="ARBA" id="ARBA00022801"/>
    </source>
</evidence>
<keyword evidence="1" id="KW-0378">Hydrolase</keyword>
<evidence type="ECO:0008006" key="6">
    <source>
        <dbReference type="Google" id="ProtNLM"/>
    </source>
</evidence>
<dbReference type="Gene3D" id="2.40.260.10">
    <property type="entry name" value="Sortase"/>
    <property type="match status" value="1"/>
</dbReference>
<keyword evidence="3" id="KW-0472">Membrane</keyword>
<keyword evidence="3" id="KW-1133">Transmembrane helix</keyword>
<accession>A0ABP7IGW8</accession>
<feature type="compositionally biased region" description="Pro residues" evidence="2">
    <location>
        <begin position="15"/>
        <end position="25"/>
    </location>
</feature>
<keyword evidence="3" id="KW-0812">Transmembrane</keyword>
<dbReference type="Pfam" id="PF04203">
    <property type="entry name" value="Sortase"/>
    <property type="match status" value="1"/>
</dbReference>
<evidence type="ECO:0000313" key="4">
    <source>
        <dbReference type="EMBL" id="GAA3818148.1"/>
    </source>
</evidence>
<feature type="transmembrane region" description="Helical" evidence="3">
    <location>
        <begin position="56"/>
        <end position="79"/>
    </location>
</feature>
<dbReference type="InterPro" id="IPR023365">
    <property type="entry name" value="Sortase_dom-sf"/>
</dbReference>
<dbReference type="InterPro" id="IPR005754">
    <property type="entry name" value="Sortase"/>
</dbReference>
<keyword evidence="5" id="KW-1185">Reference proteome</keyword>
<dbReference type="Proteomes" id="UP001501821">
    <property type="component" value="Unassembled WGS sequence"/>
</dbReference>
<protein>
    <recommendedName>
        <fullName evidence="6">Sortase</fullName>
    </recommendedName>
</protein>
<feature type="transmembrane region" description="Helical" evidence="3">
    <location>
        <begin position="298"/>
        <end position="315"/>
    </location>
</feature>
<evidence type="ECO:0000256" key="2">
    <source>
        <dbReference type="SAM" id="MobiDB-lite"/>
    </source>
</evidence>
<organism evidence="4 5">
    <name type="scientific">Nocardioides panacisoli</name>
    <dbReference type="NCBI Taxonomy" id="627624"/>
    <lineage>
        <taxon>Bacteria</taxon>
        <taxon>Bacillati</taxon>
        <taxon>Actinomycetota</taxon>
        <taxon>Actinomycetes</taxon>
        <taxon>Propionibacteriales</taxon>
        <taxon>Nocardioidaceae</taxon>
        <taxon>Nocardioides</taxon>
    </lineage>
</organism>
<dbReference type="RefSeq" id="WP_344774885.1">
    <property type="nucleotide sequence ID" value="NZ_BAABAH010000005.1"/>
</dbReference>
<evidence type="ECO:0000313" key="5">
    <source>
        <dbReference type="Proteomes" id="UP001501821"/>
    </source>
</evidence>
<reference evidence="5" key="1">
    <citation type="journal article" date="2019" name="Int. J. Syst. Evol. Microbiol.">
        <title>The Global Catalogue of Microorganisms (GCM) 10K type strain sequencing project: providing services to taxonomists for standard genome sequencing and annotation.</title>
        <authorList>
            <consortium name="The Broad Institute Genomics Platform"/>
            <consortium name="The Broad Institute Genome Sequencing Center for Infectious Disease"/>
            <person name="Wu L."/>
            <person name="Ma J."/>
        </authorList>
    </citation>
    <scope>NUCLEOTIDE SEQUENCE [LARGE SCALE GENOMIC DNA]</scope>
    <source>
        <strain evidence="5">JCM 16953</strain>
    </source>
</reference>
<sequence>MAATVTEPDTQVAPPGTPAPTPGATPPRQRRRLRLRKEQGSRRAEPRPQKPWEWNVATVVATGMILVFAALALFGGYLFGGSALAQHRQQDIAFAQLKKDLALATVPVGGAIAPGTPVGIVTIPRLGVEQVFEMGSNSEQTLDGPGLRPDTVLPGQAGVSVLIGRRATAGAPFRHLDQLQPGDTIKVVTGQGKFTYVVDVVRTSDAPDRQIVAAESRLTLVTSDPAITNTRTLTVSATLDGKALPASTGLAGGASADTSDQAGKGVSDHAIALLLWAQALLITSVAATWATVRLRWRAVWIGAVPALLAVLWHVFENITLLLPNTL</sequence>
<comment type="caution">
    <text evidence="4">The sequence shown here is derived from an EMBL/GenBank/DDBJ whole genome shotgun (WGS) entry which is preliminary data.</text>
</comment>
<evidence type="ECO:0000256" key="3">
    <source>
        <dbReference type="SAM" id="Phobius"/>
    </source>
</evidence>
<gene>
    <name evidence="4" type="ORF">GCM10022242_20060</name>
</gene>
<name>A0ABP7IGW8_9ACTN</name>
<dbReference type="EMBL" id="BAABAH010000005">
    <property type="protein sequence ID" value="GAA3818148.1"/>
    <property type="molecule type" value="Genomic_DNA"/>
</dbReference>
<feature type="compositionally biased region" description="Basic and acidic residues" evidence="2">
    <location>
        <begin position="36"/>
        <end position="49"/>
    </location>
</feature>
<feature type="transmembrane region" description="Helical" evidence="3">
    <location>
        <begin position="271"/>
        <end position="292"/>
    </location>
</feature>
<dbReference type="SUPFAM" id="SSF63817">
    <property type="entry name" value="Sortase"/>
    <property type="match status" value="1"/>
</dbReference>
<feature type="region of interest" description="Disordered" evidence="2">
    <location>
        <begin position="1"/>
        <end position="49"/>
    </location>
</feature>
<proteinExistence type="predicted"/>